<evidence type="ECO:0000313" key="2">
    <source>
        <dbReference type="EMBL" id="QJA61741.1"/>
    </source>
</evidence>
<dbReference type="EMBL" id="MT144213">
    <property type="protein sequence ID" value="QJA50709.1"/>
    <property type="molecule type" value="Genomic_DNA"/>
</dbReference>
<sequence>MDSKAFEQLTIGTSASGFTTATVRPANSFPMLQALVTVNAGQIRVRFDGTAPTASVGHLFTAGNSFTVTYPDLINTSMISANSTNAQVAVTYQRGA</sequence>
<proteinExistence type="predicted"/>
<reference evidence="1" key="1">
    <citation type="submission" date="2020-03" db="EMBL/GenBank/DDBJ databases">
        <title>The deep terrestrial virosphere.</title>
        <authorList>
            <person name="Holmfeldt K."/>
            <person name="Nilsson E."/>
            <person name="Simone D."/>
            <person name="Lopez-Fernandez M."/>
            <person name="Wu X."/>
            <person name="de Brujin I."/>
            <person name="Lundin D."/>
            <person name="Andersson A."/>
            <person name="Bertilsson S."/>
            <person name="Dopson M."/>
        </authorList>
    </citation>
    <scope>NUCLEOTIDE SEQUENCE</scope>
    <source>
        <strain evidence="3">MM415A00246</strain>
        <strain evidence="2">MM415B00896</strain>
        <strain evidence="1">TM448A01877</strain>
    </source>
</reference>
<organism evidence="1">
    <name type="scientific">viral metagenome</name>
    <dbReference type="NCBI Taxonomy" id="1070528"/>
    <lineage>
        <taxon>unclassified sequences</taxon>
        <taxon>metagenomes</taxon>
        <taxon>organismal metagenomes</taxon>
    </lineage>
</organism>
<dbReference type="AlphaFoldDB" id="A0A6H1ZTA8"/>
<dbReference type="EMBL" id="MT141451">
    <property type="protein sequence ID" value="QJA61741.1"/>
    <property type="molecule type" value="Genomic_DNA"/>
</dbReference>
<evidence type="ECO:0000313" key="1">
    <source>
        <dbReference type="EMBL" id="QJA50709.1"/>
    </source>
</evidence>
<name>A0A6H1ZTA8_9ZZZZ</name>
<evidence type="ECO:0000313" key="3">
    <source>
        <dbReference type="EMBL" id="QJA83929.1"/>
    </source>
</evidence>
<protein>
    <submittedName>
        <fullName evidence="1">Uncharacterized protein</fullName>
    </submittedName>
</protein>
<dbReference type="EMBL" id="MT142520">
    <property type="protein sequence ID" value="QJA83929.1"/>
    <property type="molecule type" value="Genomic_DNA"/>
</dbReference>
<gene>
    <name evidence="3" type="ORF">MM415A00246_0051</name>
    <name evidence="2" type="ORF">MM415B00896_0018</name>
    <name evidence="1" type="ORF">TM448A01877_0003</name>
</gene>
<accession>A0A6H1ZTA8</accession>